<organism evidence="2 3">
    <name type="scientific">Roridomyces roridus</name>
    <dbReference type="NCBI Taxonomy" id="1738132"/>
    <lineage>
        <taxon>Eukaryota</taxon>
        <taxon>Fungi</taxon>
        <taxon>Dikarya</taxon>
        <taxon>Basidiomycota</taxon>
        <taxon>Agaricomycotina</taxon>
        <taxon>Agaricomycetes</taxon>
        <taxon>Agaricomycetidae</taxon>
        <taxon>Agaricales</taxon>
        <taxon>Marasmiineae</taxon>
        <taxon>Mycenaceae</taxon>
        <taxon>Roridomyces</taxon>
    </lineage>
</organism>
<name>A0AAD7AZJ3_9AGAR</name>
<evidence type="ECO:0000313" key="3">
    <source>
        <dbReference type="Proteomes" id="UP001221142"/>
    </source>
</evidence>
<feature type="region of interest" description="Disordered" evidence="1">
    <location>
        <begin position="42"/>
        <end position="102"/>
    </location>
</feature>
<comment type="caution">
    <text evidence="2">The sequence shown here is derived from an EMBL/GenBank/DDBJ whole genome shotgun (WGS) entry which is preliminary data.</text>
</comment>
<evidence type="ECO:0000256" key="1">
    <source>
        <dbReference type="SAM" id="MobiDB-lite"/>
    </source>
</evidence>
<feature type="compositionally biased region" description="Polar residues" evidence="1">
    <location>
        <begin position="91"/>
        <end position="100"/>
    </location>
</feature>
<feature type="region of interest" description="Disordered" evidence="1">
    <location>
        <begin position="125"/>
        <end position="258"/>
    </location>
</feature>
<feature type="compositionally biased region" description="Gly residues" evidence="1">
    <location>
        <begin position="170"/>
        <end position="206"/>
    </location>
</feature>
<feature type="compositionally biased region" description="Polar residues" evidence="1">
    <location>
        <begin position="61"/>
        <end position="83"/>
    </location>
</feature>
<evidence type="ECO:0000313" key="2">
    <source>
        <dbReference type="EMBL" id="KAJ7605093.1"/>
    </source>
</evidence>
<sequence length="1081" mass="119899">MSAIVVIPTPPTSLLLRTIPAIQTTICGVLVFLPSNVEDFSRPPPPHGGTTHLVPGVGSPGYTTIAAQSTNPSFPSSTASTHATDPPLPSQPASRFSYGSQVLPPPAQIYRDVIQAPPANEHYMPPAIPDTWESLPAGRSGASVLEQRDQSRLANLPQHNSIRPHSRGGTVSGRGRGTARGRGGGPSGTSVRGGRGGGRGGRGGSIPGRNVFASEPSSVSQPGRTKTKKAPDTPSHHTYSVGLLPFCQGDGEDEQSPSPDYRFRTLQDMEKLVAALKPYNLWFDLDIPTSDATAGEDPSVFTIVDNTINDQLTWAQTPIAPPTQRQEPDTKYNNRAWGILEFKNKRTDVNRPLTFAQLYEYQFTEKRLRNVCKGVDHPEDGRKSLMFIAPLYQNLRGPLQHRYPMLQKHRCFPWHVWSKFDPTQVDDLDCFDDCTSSLGRRRERSLSLEEVGSLDTPNTRRRVDSPIIAPDMLSDIDLPDVQPLESSVIDLSNDSPEVWPSPLPLNLAPHSPKSRSQSPEALQVRLPEIAPWERADGDELMDWRDTVLDQIDTEGCVAVSVSGPSLEAIARTLFSAIRHHKDPDFAFAREPGVICAQIPTEAGFFHTLRRYFLINSDDLANSGTGDGPERAHFLAALQLRVKDPRDVKAQSRWADSGRFYRPTFDPRQSFIEGTERCYQYYIDGRYAILTMLQLATGAIPICPIIIYMTLHHDSQCLDADNLSLAFIARLDPATATILKPWWDIRPEQVFKVSGDTENPKADESHRGLALAVHLLEVDIKIFSKPRTAVQQKGLHRRLVALYFTGCANPWDDAEFRSLSDGVRMPLKHPMKLTDFLGTSLKIRHILLGLYDRMVCGAKDVIERTHFTWASSSDRSQLAQVFANLFIWRFRRWLSGCGFPRELRSSLVVNSDGSSRLQEGIVSDESYRKHKKSPSIRGTTFVNSITDCPLLPPCSSDSFIICLSFDRSGPTEQSPTVAWHTCSSTVEICINPWLSNLLLEPCSLDDVTTVTAFDVWMSKITSLKGGDYNRTCGWIFENAWGVVQRTVTAVAGADDVGAEIEWQRCIVGVEKVLRVSCMKGFE</sequence>
<dbReference type="AlphaFoldDB" id="A0AAD7AZJ3"/>
<reference evidence="2" key="1">
    <citation type="submission" date="2023-03" db="EMBL/GenBank/DDBJ databases">
        <title>Massive genome expansion in bonnet fungi (Mycena s.s.) driven by repeated elements and novel gene families across ecological guilds.</title>
        <authorList>
            <consortium name="Lawrence Berkeley National Laboratory"/>
            <person name="Harder C.B."/>
            <person name="Miyauchi S."/>
            <person name="Viragh M."/>
            <person name="Kuo A."/>
            <person name="Thoen E."/>
            <person name="Andreopoulos B."/>
            <person name="Lu D."/>
            <person name="Skrede I."/>
            <person name="Drula E."/>
            <person name="Henrissat B."/>
            <person name="Morin E."/>
            <person name="Kohler A."/>
            <person name="Barry K."/>
            <person name="LaButti K."/>
            <person name="Morin E."/>
            <person name="Salamov A."/>
            <person name="Lipzen A."/>
            <person name="Mereny Z."/>
            <person name="Hegedus B."/>
            <person name="Baldrian P."/>
            <person name="Stursova M."/>
            <person name="Weitz H."/>
            <person name="Taylor A."/>
            <person name="Grigoriev I.V."/>
            <person name="Nagy L.G."/>
            <person name="Martin F."/>
            <person name="Kauserud H."/>
        </authorList>
    </citation>
    <scope>NUCLEOTIDE SEQUENCE</scope>
    <source>
        <strain evidence="2">9284</strain>
    </source>
</reference>
<proteinExistence type="predicted"/>
<protein>
    <submittedName>
        <fullName evidence="2">Uncharacterized protein</fullName>
    </submittedName>
</protein>
<dbReference type="EMBL" id="JARKIF010000082">
    <property type="protein sequence ID" value="KAJ7605093.1"/>
    <property type="molecule type" value="Genomic_DNA"/>
</dbReference>
<feature type="compositionally biased region" description="Polar residues" evidence="1">
    <location>
        <begin position="215"/>
        <end position="224"/>
    </location>
</feature>
<accession>A0AAD7AZJ3</accession>
<gene>
    <name evidence="2" type="ORF">FB45DRAFT_1012828</name>
</gene>
<keyword evidence="3" id="KW-1185">Reference proteome</keyword>
<dbReference type="Proteomes" id="UP001221142">
    <property type="component" value="Unassembled WGS sequence"/>
</dbReference>